<dbReference type="Pfam" id="PF04277">
    <property type="entry name" value="OAD_gamma"/>
    <property type="match status" value="1"/>
</dbReference>
<proteinExistence type="predicted"/>
<name>A0AAU8A955_9FIRM</name>
<dbReference type="GO" id="GO:0005886">
    <property type="term" value="C:plasma membrane"/>
    <property type="evidence" value="ECO:0007669"/>
    <property type="project" value="UniProtKB-SubCell"/>
</dbReference>
<dbReference type="AlphaFoldDB" id="A0AAU8A955"/>
<accession>A0AAU8A955</accession>
<evidence type="ECO:0000256" key="2">
    <source>
        <dbReference type="ARBA" id="ARBA00022475"/>
    </source>
</evidence>
<protein>
    <submittedName>
        <fullName evidence="7">OadG family protein</fullName>
    </submittedName>
</protein>
<reference evidence="7" key="1">
    <citation type="submission" date="2023-02" db="EMBL/GenBank/DDBJ databases">
        <title>Gut commensal Christensenella minuta modulates host metabolism via a new class of secondary bile acids.</title>
        <authorList>
            <person name="Liu C."/>
        </authorList>
    </citation>
    <scope>NUCLEOTIDE SEQUENCE</scope>
    <source>
        <strain evidence="7">CA70</strain>
    </source>
</reference>
<dbReference type="RefSeq" id="WP_079547554.1">
    <property type="nucleotide sequence ID" value="NZ_CP117826.1"/>
</dbReference>
<dbReference type="InterPro" id="IPR005899">
    <property type="entry name" value="Na_pump_deCOase"/>
</dbReference>
<evidence type="ECO:0000256" key="4">
    <source>
        <dbReference type="ARBA" id="ARBA00022989"/>
    </source>
</evidence>
<keyword evidence="2" id="KW-1003">Cell membrane</keyword>
<keyword evidence="3 6" id="KW-0812">Transmembrane</keyword>
<comment type="subcellular location">
    <subcellularLocation>
        <location evidence="1">Cell membrane</location>
    </subcellularLocation>
</comment>
<dbReference type="EMBL" id="CP117826">
    <property type="protein sequence ID" value="XCC62649.1"/>
    <property type="molecule type" value="Genomic_DNA"/>
</dbReference>
<dbReference type="GO" id="GO:0015081">
    <property type="term" value="F:sodium ion transmembrane transporter activity"/>
    <property type="evidence" value="ECO:0007669"/>
    <property type="project" value="InterPro"/>
</dbReference>
<dbReference type="NCBIfam" id="TIGR01195">
    <property type="entry name" value="oadG_fam"/>
    <property type="match status" value="1"/>
</dbReference>
<evidence type="ECO:0000256" key="3">
    <source>
        <dbReference type="ARBA" id="ARBA00022692"/>
    </source>
</evidence>
<feature type="transmembrane region" description="Helical" evidence="6">
    <location>
        <begin position="20"/>
        <end position="43"/>
    </location>
</feature>
<keyword evidence="5 6" id="KW-0472">Membrane</keyword>
<evidence type="ECO:0000256" key="5">
    <source>
        <dbReference type="ARBA" id="ARBA00023136"/>
    </source>
</evidence>
<sequence>MNSGLSLAEKLSIAGETTALGLVVVFACLVLLIVVITILSVVLKERKKNAEKEPTIEKIVEKPVPQPVTVQVQDDELLAVLTAAVAAAMEQEGGRTPFVIRSYKRTVGAKAWRHAGRDSQITNW</sequence>
<evidence type="ECO:0000256" key="6">
    <source>
        <dbReference type="SAM" id="Phobius"/>
    </source>
</evidence>
<dbReference type="GO" id="GO:0036376">
    <property type="term" value="P:sodium ion export across plasma membrane"/>
    <property type="evidence" value="ECO:0007669"/>
    <property type="project" value="InterPro"/>
</dbReference>
<evidence type="ECO:0000313" key="7">
    <source>
        <dbReference type="EMBL" id="XCC62649.1"/>
    </source>
</evidence>
<keyword evidence="4 6" id="KW-1133">Transmembrane helix</keyword>
<gene>
    <name evidence="7" type="ORF">PUP29_01595</name>
</gene>
<evidence type="ECO:0000256" key="1">
    <source>
        <dbReference type="ARBA" id="ARBA00004236"/>
    </source>
</evidence>
<organism evidence="7">
    <name type="scientific">Christensenella massiliensis</name>
    <dbReference type="NCBI Taxonomy" id="1805714"/>
    <lineage>
        <taxon>Bacteria</taxon>
        <taxon>Bacillati</taxon>
        <taxon>Bacillota</taxon>
        <taxon>Clostridia</taxon>
        <taxon>Christensenellales</taxon>
        <taxon>Christensenellaceae</taxon>
        <taxon>Christensenella</taxon>
    </lineage>
</organism>